<feature type="transmembrane region" description="Helical" evidence="8">
    <location>
        <begin position="202"/>
        <end position="221"/>
    </location>
</feature>
<dbReference type="PROSITE" id="PS00217">
    <property type="entry name" value="SUGAR_TRANSPORT_2"/>
    <property type="match status" value="1"/>
</dbReference>
<evidence type="ECO:0000259" key="9">
    <source>
        <dbReference type="PROSITE" id="PS50850"/>
    </source>
</evidence>
<keyword evidence="11" id="KW-1185">Reference proteome</keyword>
<feature type="transmembrane region" description="Helical" evidence="8">
    <location>
        <begin position="389"/>
        <end position="410"/>
    </location>
</feature>
<keyword evidence="5 8" id="KW-1133">Transmembrane helix</keyword>
<feature type="transmembrane region" description="Helical" evidence="8">
    <location>
        <begin position="178"/>
        <end position="196"/>
    </location>
</feature>
<feature type="domain" description="Major facilitator superfamily (MFS) profile" evidence="9">
    <location>
        <begin position="28"/>
        <end position="442"/>
    </location>
</feature>
<name>A0ABY2J6G2_9MICO</name>
<dbReference type="PROSITE" id="PS50850">
    <property type="entry name" value="MFS"/>
    <property type="match status" value="1"/>
</dbReference>
<keyword evidence="6 8" id="KW-0472">Membrane</keyword>
<sequence length="465" mass="50133">MSVNSRLEAGSGGTTSNSGNEKSGLKKIVAASMVGTVVEWYEFFLYATAASLVFGKVFFPNAGSELDGILAAFLTYAVGFLARPLGGIVFGQIGDRLGRKHTLQVTIVLVGVATFLMGCLPGFDTIGYWAPALLIALRFIQGFAVGGEWGGAVLLVAEHSPDTSRGFWSSWPQAAVPVGNLLATLVLLTMSWILPAEQFMSWGWRVAFWLSAVIVVIGYYIRTHVNEAPIFLEARAQVEAEQSISYGVTEVIRKYPRGIVSAMGLRFAENILYYIIVSFSIVYLVTVHAYDTSQLLLALLLAHVVHFLVIPQVGRLSDRVGRRPVYLAGAILGATWALFAFPMFDTQNPVLIILAITLGLCFHALMYAGQPAIMAELFPTRMRYSGVSLGYQVTSILAGSMAPIIAVALLKEYNSWVPVAIYLAGACAITVVAVLTLTETKGISLRELDAVDARKHGLAPAVTSP</sequence>
<feature type="region of interest" description="Disordered" evidence="7">
    <location>
        <begin position="1"/>
        <end position="22"/>
    </location>
</feature>
<evidence type="ECO:0000256" key="5">
    <source>
        <dbReference type="ARBA" id="ARBA00022989"/>
    </source>
</evidence>
<feature type="transmembrane region" description="Helical" evidence="8">
    <location>
        <begin position="350"/>
        <end position="368"/>
    </location>
</feature>
<protein>
    <submittedName>
        <fullName evidence="10">MFS transporter</fullName>
    </submittedName>
</protein>
<feature type="transmembrane region" description="Helical" evidence="8">
    <location>
        <begin position="271"/>
        <end position="290"/>
    </location>
</feature>
<feature type="transmembrane region" description="Helical" evidence="8">
    <location>
        <begin position="296"/>
        <end position="313"/>
    </location>
</feature>
<dbReference type="InterPro" id="IPR005828">
    <property type="entry name" value="MFS_sugar_transport-like"/>
</dbReference>
<comment type="caution">
    <text evidence="10">The sequence shown here is derived from an EMBL/GenBank/DDBJ whole genome shotgun (WGS) entry which is preliminary data.</text>
</comment>
<gene>
    <name evidence="10" type="ORF">E3O65_04765</name>
</gene>
<evidence type="ECO:0000256" key="6">
    <source>
        <dbReference type="ARBA" id="ARBA00023136"/>
    </source>
</evidence>
<keyword evidence="4 8" id="KW-0812">Transmembrane</keyword>
<dbReference type="EMBL" id="SOGJ01000011">
    <property type="protein sequence ID" value="TFD00401.1"/>
    <property type="molecule type" value="Genomic_DNA"/>
</dbReference>
<feature type="transmembrane region" description="Helical" evidence="8">
    <location>
        <begin position="69"/>
        <end position="91"/>
    </location>
</feature>
<comment type="subcellular location">
    <subcellularLocation>
        <location evidence="1">Cell membrane</location>
        <topology evidence="1">Multi-pass membrane protein</topology>
    </subcellularLocation>
</comment>
<evidence type="ECO:0000256" key="4">
    <source>
        <dbReference type="ARBA" id="ARBA00022692"/>
    </source>
</evidence>
<evidence type="ECO:0000256" key="8">
    <source>
        <dbReference type="SAM" id="Phobius"/>
    </source>
</evidence>
<evidence type="ECO:0000313" key="11">
    <source>
        <dbReference type="Proteomes" id="UP000298355"/>
    </source>
</evidence>
<reference evidence="10 11" key="1">
    <citation type="submission" date="2019-03" db="EMBL/GenBank/DDBJ databases">
        <title>Genomics of glacier-inhabiting Cryobacterium strains.</title>
        <authorList>
            <person name="Liu Q."/>
            <person name="Xin Y.-H."/>
        </authorList>
    </citation>
    <scope>NUCLEOTIDE SEQUENCE [LARGE SCALE GENOMIC DNA]</scope>
    <source>
        <strain evidence="10 11">TMT4-23</strain>
    </source>
</reference>
<feature type="transmembrane region" description="Helical" evidence="8">
    <location>
        <begin position="28"/>
        <end position="49"/>
    </location>
</feature>
<feature type="transmembrane region" description="Helical" evidence="8">
    <location>
        <begin position="135"/>
        <end position="157"/>
    </location>
</feature>
<dbReference type="Pfam" id="PF00083">
    <property type="entry name" value="Sugar_tr"/>
    <property type="match status" value="1"/>
</dbReference>
<dbReference type="InterPro" id="IPR036259">
    <property type="entry name" value="MFS_trans_sf"/>
</dbReference>
<dbReference type="SUPFAM" id="SSF103473">
    <property type="entry name" value="MFS general substrate transporter"/>
    <property type="match status" value="1"/>
</dbReference>
<dbReference type="RefSeq" id="WP_134362561.1">
    <property type="nucleotide sequence ID" value="NZ_SOGJ01000011.1"/>
</dbReference>
<proteinExistence type="predicted"/>
<keyword evidence="2" id="KW-0813">Transport</keyword>
<dbReference type="Proteomes" id="UP000298355">
    <property type="component" value="Unassembled WGS sequence"/>
</dbReference>
<evidence type="ECO:0000256" key="3">
    <source>
        <dbReference type="ARBA" id="ARBA00022475"/>
    </source>
</evidence>
<evidence type="ECO:0000256" key="2">
    <source>
        <dbReference type="ARBA" id="ARBA00022448"/>
    </source>
</evidence>
<feature type="transmembrane region" description="Helical" evidence="8">
    <location>
        <begin position="416"/>
        <end position="437"/>
    </location>
</feature>
<dbReference type="Pfam" id="PF07690">
    <property type="entry name" value="MFS_1"/>
    <property type="match status" value="1"/>
</dbReference>
<feature type="transmembrane region" description="Helical" evidence="8">
    <location>
        <begin position="103"/>
        <end position="123"/>
    </location>
</feature>
<evidence type="ECO:0000256" key="7">
    <source>
        <dbReference type="SAM" id="MobiDB-lite"/>
    </source>
</evidence>
<evidence type="ECO:0000256" key="1">
    <source>
        <dbReference type="ARBA" id="ARBA00004651"/>
    </source>
</evidence>
<dbReference type="InterPro" id="IPR005829">
    <property type="entry name" value="Sugar_transporter_CS"/>
</dbReference>
<organism evidence="10 11">
    <name type="scientific">Cryobacterium breve</name>
    <dbReference type="NCBI Taxonomy" id="1259258"/>
    <lineage>
        <taxon>Bacteria</taxon>
        <taxon>Bacillati</taxon>
        <taxon>Actinomycetota</taxon>
        <taxon>Actinomycetes</taxon>
        <taxon>Micrococcales</taxon>
        <taxon>Microbacteriaceae</taxon>
        <taxon>Cryobacterium</taxon>
    </lineage>
</organism>
<dbReference type="Gene3D" id="1.20.1250.20">
    <property type="entry name" value="MFS general substrate transporter like domains"/>
    <property type="match status" value="1"/>
</dbReference>
<dbReference type="PROSITE" id="PS00216">
    <property type="entry name" value="SUGAR_TRANSPORT_1"/>
    <property type="match status" value="1"/>
</dbReference>
<dbReference type="PANTHER" id="PTHR43045">
    <property type="entry name" value="SHIKIMATE TRANSPORTER"/>
    <property type="match status" value="1"/>
</dbReference>
<dbReference type="InterPro" id="IPR011701">
    <property type="entry name" value="MFS"/>
</dbReference>
<dbReference type="CDD" id="cd17369">
    <property type="entry name" value="MFS_ShiA_like"/>
    <property type="match status" value="1"/>
</dbReference>
<accession>A0ABY2J6G2</accession>
<evidence type="ECO:0000313" key="10">
    <source>
        <dbReference type="EMBL" id="TFD00401.1"/>
    </source>
</evidence>
<dbReference type="InterPro" id="IPR020846">
    <property type="entry name" value="MFS_dom"/>
</dbReference>
<feature type="transmembrane region" description="Helical" evidence="8">
    <location>
        <begin position="325"/>
        <end position="344"/>
    </location>
</feature>
<dbReference type="PANTHER" id="PTHR43045:SF1">
    <property type="entry name" value="SHIKIMATE TRANSPORTER"/>
    <property type="match status" value="1"/>
</dbReference>
<keyword evidence="3" id="KW-1003">Cell membrane</keyword>